<dbReference type="GO" id="GO:0044718">
    <property type="term" value="P:siderophore transmembrane transport"/>
    <property type="evidence" value="ECO:0007669"/>
    <property type="project" value="TreeGrafter"/>
</dbReference>
<dbReference type="GO" id="GO:0015344">
    <property type="term" value="F:siderophore uptake transmembrane transporter activity"/>
    <property type="evidence" value="ECO:0007669"/>
    <property type="project" value="TreeGrafter"/>
</dbReference>
<evidence type="ECO:0000259" key="9">
    <source>
        <dbReference type="Pfam" id="PF25183"/>
    </source>
</evidence>
<evidence type="ECO:0000256" key="2">
    <source>
        <dbReference type="ARBA" id="ARBA00022448"/>
    </source>
</evidence>
<feature type="domain" description="TonB-dependent receptor plug" evidence="8">
    <location>
        <begin position="133"/>
        <end position="226"/>
    </location>
</feature>
<evidence type="ECO:0000256" key="6">
    <source>
        <dbReference type="ARBA" id="ARBA00023237"/>
    </source>
</evidence>
<keyword evidence="3" id="KW-1134">Transmembrane beta strand</keyword>
<keyword evidence="2" id="KW-0813">Transport</keyword>
<feature type="signal peptide" evidence="7">
    <location>
        <begin position="1"/>
        <end position="20"/>
    </location>
</feature>
<dbReference type="EMBL" id="CP000473">
    <property type="protein sequence ID" value="ABJ87371.1"/>
    <property type="molecule type" value="Genomic_DNA"/>
</dbReference>
<name>Q01SJ9_SOLUE</name>
<dbReference type="PANTHER" id="PTHR30069">
    <property type="entry name" value="TONB-DEPENDENT OUTER MEMBRANE RECEPTOR"/>
    <property type="match status" value="1"/>
</dbReference>
<dbReference type="SUPFAM" id="SSF49464">
    <property type="entry name" value="Carboxypeptidase regulatory domain-like"/>
    <property type="match status" value="1"/>
</dbReference>
<dbReference type="STRING" id="234267.Acid_6447"/>
<dbReference type="InterPro" id="IPR036942">
    <property type="entry name" value="Beta-barrel_TonB_sf"/>
</dbReference>
<dbReference type="InterPro" id="IPR057601">
    <property type="entry name" value="Oar-like_b-barrel"/>
</dbReference>
<accession>Q01SJ9</accession>
<keyword evidence="5" id="KW-0472">Membrane</keyword>
<keyword evidence="10" id="KW-0675">Receptor</keyword>
<evidence type="ECO:0000256" key="4">
    <source>
        <dbReference type="ARBA" id="ARBA00022692"/>
    </source>
</evidence>
<keyword evidence="7" id="KW-0732">Signal</keyword>
<sequence precursor="true">MKSLRFLAYAILIVAAPLCAQPTAGTLLGRILDQTQAAVPAAIVEAHNEATGLKLATRTDSAGGYWIPALPPGTYLLTVNKPGFGTAARTGVVLAIDQKLRVDLQLSLGTLLQQETVTASVQALQTQSAETGEVIESRQILDLPLLGRSFLELTRLTSGVTGGSGGNTLNIAVNGQREFANSVVVDGVEATSNRNNDTSIRPSVDAVEEFKLLASAYPAEYGRASGAVVAVQMKSGANRPHGDLYEFFRPNSTAARSFFAAESSPLKQHNFGGTLGGPIRKDKTFFFASYEGVRQRNAFSYLDSVPPAGQIGLSANGSVDLSHLKDPLTGKQIPIFDPYFYAGNYYASPFPGNVIPANRVSPAGKAVLQNFFPAPDRTGALNGWFSNFTSRQSYAYDADTASVRIDHIFSEQDRLSAVYHYGSFASDTGDRFAGRIPVNGGGDADYGDHENARNQALSLSETHLFSSHWLNEFRAGYTRYRLDQSSLLNGRNLAAQFGLGNVNLPGYPQTSGFPDIYLGFGAQTGGSTYKPLNFLDRNYQFSDEVTARLGRHQLKAGAQYRRVNSAPFFSLFPTGFQYYAGPGISLTGDPNYNFYDPAAFYYNGGSDIADLLLGLPYSVNLGLQLTSPETRSWEGSFFTQDTWQVTRALALYFGMRYEYFAPWTEKSNQLANFDLGTSQMLIAGHGSNSAALVAPDRNNFAPRFGAAWMAAPHTVVRAGWGIFYSPENDAREDVLTKNYPFAMQQTSFNSLYSGLPFAYTLDSGVPRTGASVPSTGQNVLLVDSSMRTGYSQLFNLMLQRELPGGVAAEAGYAGSLSRKLPYAIGNLNRASRITPAFGQIQGQFSEGSANYHSLQLKASRRFSRGLSFLAAYTFAKNIDNGPAPFNLGHNLNSHNQPQDPFLLNLERAVADNDVRHTLVISSLWRLPFGKGPVLGGWQVNGIYTARSGLPVNVVRNPQDTGYDGLRPNALRDPSLNGGPQTLARYFDTGAFSTAGLTGANKHALGNAGRNLVRGPGLANLDFSLFKELLAERKARIQLRFEFFNITNTPHFANPSGDMSSGSFGSITQTTGNPRIAQFAAKLLW</sequence>
<dbReference type="Gene3D" id="2.40.170.20">
    <property type="entry name" value="TonB-dependent receptor, beta-barrel domain"/>
    <property type="match status" value="1"/>
</dbReference>
<reference evidence="10" key="1">
    <citation type="submission" date="2006-10" db="EMBL/GenBank/DDBJ databases">
        <title>Complete sequence of Solibacter usitatus Ellin6076.</title>
        <authorList>
            <consortium name="US DOE Joint Genome Institute"/>
            <person name="Copeland A."/>
            <person name="Lucas S."/>
            <person name="Lapidus A."/>
            <person name="Barry K."/>
            <person name="Detter J.C."/>
            <person name="Glavina del Rio T."/>
            <person name="Hammon N."/>
            <person name="Israni S."/>
            <person name="Dalin E."/>
            <person name="Tice H."/>
            <person name="Pitluck S."/>
            <person name="Thompson L.S."/>
            <person name="Brettin T."/>
            <person name="Bruce D."/>
            <person name="Han C."/>
            <person name="Tapia R."/>
            <person name="Gilna P."/>
            <person name="Schmutz J."/>
            <person name="Larimer F."/>
            <person name="Land M."/>
            <person name="Hauser L."/>
            <person name="Kyrpides N."/>
            <person name="Mikhailova N."/>
            <person name="Janssen P.H."/>
            <person name="Kuske C.R."/>
            <person name="Richardson P."/>
        </authorList>
    </citation>
    <scope>NUCLEOTIDE SEQUENCE</scope>
    <source>
        <strain evidence="10">Ellin6076</strain>
    </source>
</reference>
<dbReference type="Pfam" id="PF07715">
    <property type="entry name" value="Plug"/>
    <property type="match status" value="1"/>
</dbReference>
<comment type="subcellular location">
    <subcellularLocation>
        <location evidence="1">Cell outer membrane</location>
        <topology evidence="1">Multi-pass membrane protein</topology>
    </subcellularLocation>
</comment>
<dbReference type="GO" id="GO:0009279">
    <property type="term" value="C:cell outer membrane"/>
    <property type="evidence" value="ECO:0007669"/>
    <property type="project" value="UniProtKB-SubCell"/>
</dbReference>
<keyword evidence="4" id="KW-0812">Transmembrane</keyword>
<dbReference type="KEGG" id="sus:Acid_6447"/>
<dbReference type="AlphaFoldDB" id="Q01SJ9"/>
<evidence type="ECO:0000313" key="10">
    <source>
        <dbReference type="EMBL" id="ABJ87371.1"/>
    </source>
</evidence>
<protein>
    <submittedName>
        <fullName evidence="10">TonB-dependent receptor, plug</fullName>
    </submittedName>
</protein>
<dbReference type="Pfam" id="PF13620">
    <property type="entry name" value="CarboxypepD_reg"/>
    <property type="match status" value="1"/>
</dbReference>
<dbReference type="Gene3D" id="2.60.40.1120">
    <property type="entry name" value="Carboxypeptidase-like, regulatory domain"/>
    <property type="match status" value="1"/>
</dbReference>
<dbReference type="SUPFAM" id="SSF56935">
    <property type="entry name" value="Porins"/>
    <property type="match status" value="1"/>
</dbReference>
<evidence type="ECO:0000256" key="3">
    <source>
        <dbReference type="ARBA" id="ARBA00022452"/>
    </source>
</evidence>
<organism evidence="10">
    <name type="scientific">Solibacter usitatus (strain Ellin6076)</name>
    <dbReference type="NCBI Taxonomy" id="234267"/>
    <lineage>
        <taxon>Bacteria</taxon>
        <taxon>Pseudomonadati</taxon>
        <taxon>Acidobacteriota</taxon>
        <taxon>Terriglobia</taxon>
        <taxon>Bryobacterales</taxon>
        <taxon>Solibacteraceae</taxon>
        <taxon>Candidatus Solibacter</taxon>
    </lineage>
</organism>
<evidence type="ECO:0000256" key="1">
    <source>
        <dbReference type="ARBA" id="ARBA00004571"/>
    </source>
</evidence>
<dbReference type="InterPro" id="IPR039426">
    <property type="entry name" value="TonB-dep_rcpt-like"/>
</dbReference>
<dbReference type="HOGENOM" id="CLU_006298_0_0_0"/>
<evidence type="ECO:0000256" key="7">
    <source>
        <dbReference type="SAM" id="SignalP"/>
    </source>
</evidence>
<feature type="domain" description="TonB-dependent transporter Oar-like beta-barrel" evidence="9">
    <location>
        <begin position="233"/>
        <end position="1077"/>
    </location>
</feature>
<keyword evidence="6" id="KW-0998">Cell outer membrane</keyword>
<proteinExistence type="predicted"/>
<evidence type="ECO:0000259" key="8">
    <source>
        <dbReference type="Pfam" id="PF07715"/>
    </source>
</evidence>
<dbReference type="InterPro" id="IPR012910">
    <property type="entry name" value="Plug_dom"/>
</dbReference>
<dbReference type="InParanoid" id="Q01SJ9"/>
<dbReference type="Pfam" id="PF25183">
    <property type="entry name" value="OMP_b-brl_4"/>
    <property type="match status" value="1"/>
</dbReference>
<dbReference type="PANTHER" id="PTHR30069:SF46">
    <property type="entry name" value="OAR PROTEIN"/>
    <property type="match status" value="1"/>
</dbReference>
<feature type="chain" id="PRO_5004163087" evidence="7">
    <location>
        <begin position="21"/>
        <end position="1084"/>
    </location>
</feature>
<evidence type="ECO:0000256" key="5">
    <source>
        <dbReference type="ARBA" id="ARBA00023136"/>
    </source>
</evidence>
<gene>
    <name evidence="10" type="ordered locus">Acid_6447</name>
</gene>
<dbReference type="eggNOG" id="COG4771">
    <property type="taxonomic scope" value="Bacteria"/>
</dbReference>
<dbReference type="InterPro" id="IPR008969">
    <property type="entry name" value="CarboxyPept-like_regulatory"/>
</dbReference>
<dbReference type="OrthoDB" id="97893at2"/>